<comment type="caution">
    <text evidence="2">The sequence shown here is derived from an EMBL/GenBank/DDBJ whole genome shotgun (WGS) entry which is preliminary data.</text>
</comment>
<accession>A0A9X9LVC6</accession>
<reference evidence="2 3" key="1">
    <citation type="submission" date="2018-10" db="EMBL/GenBank/DDBJ databases">
        <authorList>
            <person name="Ekblom R."/>
            <person name="Jareborg N."/>
        </authorList>
    </citation>
    <scope>NUCLEOTIDE SEQUENCE [LARGE SCALE GENOMIC DNA]</scope>
    <source>
        <tissue evidence="2">Muscle</tissue>
    </source>
</reference>
<dbReference type="AlphaFoldDB" id="A0A9X9LVC6"/>
<keyword evidence="3" id="KW-1185">Reference proteome</keyword>
<name>A0A9X9LVC6_GULGU</name>
<protein>
    <submittedName>
        <fullName evidence="2">Uncharacterized protein</fullName>
    </submittedName>
</protein>
<dbReference type="Proteomes" id="UP000269945">
    <property type="component" value="Unassembled WGS sequence"/>
</dbReference>
<feature type="non-terminal residue" evidence="2">
    <location>
        <position position="89"/>
    </location>
</feature>
<feature type="region of interest" description="Disordered" evidence="1">
    <location>
        <begin position="24"/>
        <end position="45"/>
    </location>
</feature>
<sequence>MIPFSPSPPFRSLFNENSCRRDDPKMYKVSTAPSFTDRDPETREVAQPALRPPAAGWWPHCLFGASQVIVTVTCRSPQRELPNLAGPQK</sequence>
<organism evidence="2 3">
    <name type="scientific">Gulo gulo</name>
    <name type="common">Wolverine</name>
    <name type="synonym">Gluton</name>
    <dbReference type="NCBI Taxonomy" id="48420"/>
    <lineage>
        <taxon>Eukaryota</taxon>
        <taxon>Metazoa</taxon>
        <taxon>Chordata</taxon>
        <taxon>Craniata</taxon>
        <taxon>Vertebrata</taxon>
        <taxon>Euteleostomi</taxon>
        <taxon>Mammalia</taxon>
        <taxon>Eutheria</taxon>
        <taxon>Laurasiatheria</taxon>
        <taxon>Carnivora</taxon>
        <taxon>Caniformia</taxon>
        <taxon>Musteloidea</taxon>
        <taxon>Mustelidae</taxon>
        <taxon>Guloninae</taxon>
        <taxon>Gulo</taxon>
    </lineage>
</organism>
<evidence type="ECO:0000256" key="1">
    <source>
        <dbReference type="SAM" id="MobiDB-lite"/>
    </source>
</evidence>
<proteinExistence type="predicted"/>
<gene>
    <name evidence="2" type="ORF">BN2614_LOCUS1</name>
</gene>
<dbReference type="EMBL" id="CYRY02021257">
    <property type="protein sequence ID" value="VCW97285.1"/>
    <property type="molecule type" value="Genomic_DNA"/>
</dbReference>
<evidence type="ECO:0000313" key="3">
    <source>
        <dbReference type="Proteomes" id="UP000269945"/>
    </source>
</evidence>
<evidence type="ECO:0000313" key="2">
    <source>
        <dbReference type="EMBL" id="VCW97285.1"/>
    </source>
</evidence>